<sequence length="649" mass="74751">MGQRHFISVLGASFYSEFKYIYQDKTSKTIYQYCQHAILDCLKDLGVEMDKITIFSTKKACEKNWNSYTYTEDDLKEIENKKIIRPETYTKAEYKIIKTGLDEVLKNKYSVNGKLNYVIEEIPEGKNTEQLWKIFNIILEKIDCGDELYVDITNGLRSIPLQMMAVLQFAKNLKNVTVGGIFYGAYEMGKQCNSLIDDESYKKMPIFDLLPFNTILDWSSATQALLQNGSSNLLNSLCENGEKIGGKNLKECISGLVSLTNTLETSRGKVFTSQNKSDEFKCSIKYAYDKFKKYYKLCSSNSESGEMSPLLQLLNAIDNDTKFFDINNVKDLANEQEQYGNLNQGKKLERVFREYYNQNANLAVGLAAVKWAINKQLPQQGFTALEETVKTLICVTYGLNEMLDFDRQAIAANILKKLCANKNSKDKNDSKKLTLIWIMELVKDKKVSKNDSNIEAIEISENDLKNLLNYALGNGNNYSNDIDSIIKKVILNRKIKCELLLGVLRQQLEKEECTLEVYIKISNVRDANLINFEQPVFKKARELILDRIKIAYDIYDTLSEDLVEFSKDDTEQDNANKEIALSKIRNSINHFGFLSQLPNWFKKKEQKPEAYYEPLPYSYEEINDQLECKYNKLIELVIKGIKKQKDESR</sequence>
<protein>
    <submittedName>
        <fullName evidence="1">TIGR02221 family CRISPR-associated protein</fullName>
    </submittedName>
</protein>
<keyword evidence="2" id="KW-1185">Reference proteome</keyword>
<gene>
    <name evidence="1" type="ORF">EHE19_008675</name>
</gene>
<accession>A0A7H1VSU2</accession>
<dbReference type="KEGG" id="rher:EHE19_008675"/>
<proteinExistence type="predicted"/>
<dbReference type="Proteomes" id="UP000306409">
    <property type="component" value="Chromosome"/>
</dbReference>
<reference evidence="1 2" key="1">
    <citation type="submission" date="2020-09" db="EMBL/GenBank/DDBJ databases">
        <title>Characterization and genome sequencing of Ruminiclostridium sp. nov. MA18.</title>
        <authorList>
            <person name="Rettenmaier R."/>
            <person name="Kowollik M.-L."/>
            <person name="Liebl W."/>
            <person name="Zverlov V."/>
        </authorList>
    </citation>
    <scope>NUCLEOTIDE SEQUENCE [LARGE SCALE GENOMIC DNA]</scope>
    <source>
        <strain evidence="1 2">MA18</strain>
    </source>
</reference>
<name>A0A7H1VSU2_9FIRM</name>
<dbReference type="EMBL" id="CP061336">
    <property type="protein sequence ID" value="QNU68454.1"/>
    <property type="molecule type" value="Genomic_DNA"/>
</dbReference>
<dbReference type="InterPro" id="IPR011742">
    <property type="entry name" value="CRISPR-assoc_prot_TM1812"/>
</dbReference>
<dbReference type="AlphaFoldDB" id="A0A7H1VSU2"/>
<dbReference type="NCBIfam" id="TIGR02221">
    <property type="entry name" value="cas_TM1812"/>
    <property type="match status" value="1"/>
</dbReference>
<dbReference type="RefSeq" id="WP_171003496.1">
    <property type="nucleotide sequence ID" value="NZ_CP061336.1"/>
</dbReference>
<evidence type="ECO:0000313" key="2">
    <source>
        <dbReference type="Proteomes" id="UP000306409"/>
    </source>
</evidence>
<evidence type="ECO:0000313" key="1">
    <source>
        <dbReference type="EMBL" id="QNU68454.1"/>
    </source>
</evidence>
<organism evidence="1 2">
    <name type="scientific">Ruminiclostridium herbifermentans</name>
    <dbReference type="NCBI Taxonomy" id="2488810"/>
    <lineage>
        <taxon>Bacteria</taxon>
        <taxon>Bacillati</taxon>
        <taxon>Bacillota</taxon>
        <taxon>Clostridia</taxon>
        <taxon>Eubacteriales</taxon>
        <taxon>Oscillospiraceae</taxon>
        <taxon>Ruminiclostridium</taxon>
    </lineage>
</organism>